<dbReference type="AlphaFoldDB" id="A0A1F7RQ76"/>
<dbReference type="SMART" id="SM00842">
    <property type="entry name" value="FtsA"/>
    <property type="match status" value="1"/>
</dbReference>
<dbReference type="InterPro" id="IPR050696">
    <property type="entry name" value="FtsA/MreB"/>
</dbReference>
<dbReference type="GO" id="GO:0051301">
    <property type="term" value="P:cell division"/>
    <property type="evidence" value="ECO:0007669"/>
    <property type="project" value="InterPro"/>
</dbReference>
<dbReference type="InterPro" id="IPR043129">
    <property type="entry name" value="ATPase_NBD"/>
</dbReference>
<dbReference type="SUPFAM" id="SSF53067">
    <property type="entry name" value="Actin-like ATPase domain"/>
    <property type="match status" value="2"/>
</dbReference>
<dbReference type="NCBIfam" id="TIGR01175">
    <property type="entry name" value="pilM"/>
    <property type="match status" value="1"/>
</dbReference>
<protein>
    <submittedName>
        <fullName evidence="2">Pilus assembly protein PilM</fullName>
    </submittedName>
</protein>
<accession>A0A1F7RQ76</accession>
<evidence type="ECO:0000259" key="1">
    <source>
        <dbReference type="SMART" id="SM00842"/>
    </source>
</evidence>
<dbReference type="PIRSF" id="PIRSF019169">
    <property type="entry name" value="PilM"/>
    <property type="match status" value="1"/>
</dbReference>
<dbReference type="Pfam" id="PF11104">
    <property type="entry name" value="PilM_2"/>
    <property type="match status" value="1"/>
</dbReference>
<evidence type="ECO:0000313" key="3">
    <source>
        <dbReference type="Proteomes" id="UP000179266"/>
    </source>
</evidence>
<dbReference type="InterPro" id="IPR005883">
    <property type="entry name" value="PilM"/>
</dbReference>
<dbReference type="InterPro" id="IPR003494">
    <property type="entry name" value="SHS2_FtsA"/>
</dbReference>
<dbReference type="PANTHER" id="PTHR32432:SF3">
    <property type="entry name" value="ETHANOLAMINE UTILIZATION PROTEIN EUTJ"/>
    <property type="match status" value="1"/>
</dbReference>
<organism evidence="2 3">
    <name type="scientific">Candidatus Schekmanbacteria bacterium RBG_13_48_7</name>
    <dbReference type="NCBI Taxonomy" id="1817878"/>
    <lineage>
        <taxon>Bacteria</taxon>
        <taxon>Candidatus Schekmaniibacteriota</taxon>
    </lineage>
</organism>
<sequence length="359" mass="39352">MGKAGDVVFGRSKRLIGLDIGTNSVKVLQLKELSRGYQLVNLGIEQLPPEVIVDGAIMDAAIVVDAIQKVIRSQKIKTKEVAISVSGSSVIVKKIPLPRMSEQELEESIQWEAEQYIPFDIEDVNIDFEILNPMGSKDSAEMDVVLVAVKKDKVNDYASLATQAGLEPAVIDVDGFALSNQYEKNYGIDPNEVIALIDIGAGVMNINVIQNGIHGLYRDIPIGGNQYTDAIQKDMNVSYDQAEGLKMGETIEGISPQEVQDIINSVNESVAMEIQRSFDYFKATSSNERIDRIVLTGGCSKVKGLPEFLMDKLGITVERGNPFRNIVYNEKQFDPNLIANVSPMCAVVVGLAMRKVGDR</sequence>
<name>A0A1F7RQ76_9BACT</name>
<dbReference type="Gene3D" id="3.30.420.40">
    <property type="match status" value="2"/>
</dbReference>
<dbReference type="Proteomes" id="UP000179266">
    <property type="component" value="Unassembled WGS sequence"/>
</dbReference>
<dbReference type="EMBL" id="MGDD01000281">
    <property type="protein sequence ID" value="OGL43298.1"/>
    <property type="molecule type" value="Genomic_DNA"/>
</dbReference>
<dbReference type="CDD" id="cd24049">
    <property type="entry name" value="ASKHA_NBD_PilM"/>
    <property type="match status" value="1"/>
</dbReference>
<gene>
    <name evidence="2" type="ORF">A2161_20425</name>
</gene>
<proteinExistence type="predicted"/>
<evidence type="ECO:0000313" key="2">
    <source>
        <dbReference type="EMBL" id="OGL43298.1"/>
    </source>
</evidence>
<comment type="caution">
    <text evidence="2">The sequence shown here is derived from an EMBL/GenBank/DDBJ whole genome shotgun (WGS) entry which is preliminary data.</text>
</comment>
<dbReference type="PANTHER" id="PTHR32432">
    <property type="entry name" value="CELL DIVISION PROTEIN FTSA-RELATED"/>
    <property type="match status" value="1"/>
</dbReference>
<feature type="domain" description="SHS2" evidence="1">
    <location>
        <begin position="15"/>
        <end position="182"/>
    </location>
</feature>
<dbReference type="Gene3D" id="3.30.1490.300">
    <property type="match status" value="1"/>
</dbReference>
<reference evidence="2 3" key="1">
    <citation type="journal article" date="2016" name="Nat. Commun.">
        <title>Thousands of microbial genomes shed light on interconnected biogeochemical processes in an aquifer system.</title>
        <authorList>
            <person name="Anantharaman K."/>
            <person name="Brown C.T."/>
            <person name="Hug L.A."/>
            <person name="Sharon I."/>
            <person name="Castelle C.J."/>
            <person name="Probst A.J."/>
            <person name="Thomas B.C."/>
            <person name="Singh A."/>
            <person name="Wilkins M.J."/>
            <person name="Karaoz U."/>
            <person name="Brodie E.L."/>
            <person name="Williams K.H."/>
            <person name="Hubbard S.S."/>
            <person name="Banfield J.F."/>
        </authorList>
    </citation>
    <scope>NUCLEOTIDE SEQUENCE [LARGE SCALE GENOMIC DNA]</scope>
</reference>